<evidence type="ECO:0000256" key="2">
    <source>
        <dbReference type="SAM" id="Phobius"/>
    </source>
</evidence>
<feature type="compositionally biased region" description="Basic and acidic residues" evidence="1">
    <location>
        <begin position="310"/>
        <end position="323"/>
    </location>
</feature>
<keyword evidence="3" id="KW-0732">Signal</keyword>
<dbReference type="GeneID" id="101857706"/>
<organism evidence="4 5">
    <name type="scientific">Aplysia californica</name>
    <name type="common">California sea hare</name>
    <dbReference type="NCBI Taxonomy" id="6500"/>
    <lineage>
        <taxon>Eukaryota</taxon>
        <taxon>Metazoa</taxon>
        <taxon>Spiralia</taxon>
        <taxon>Lophotrochozoa</taxon>
        <taxon>Mollusca</taxon>
        <taxon>Gastropoda</taxon>
        <taxon>Heterobranchia</taxon>
        <taxon>Euthyneura</taxon>
        <taxon>Tectipleura</taxon>
        <taxon>Aplysiida</taxon>
        <taxon>Aplysioidea</taxon>
        <taxon>Aplysiidae</taxon>
        <taxon>Aplysia</taxon>
    </lineage>
</organism>
<feature type="chain" id="PRO_5046456817" evidence="3">
    <location>
        <begin position="25"/>
        <end position="414"/>
    </location>
</feature>
<gene>
    <name evidence="5" type="primary">LOC101857706</name>
</gene>
<feature type="compositionally biased region" description="Polar residues" evidence="1">
    <location>
        <begin position="362"/>
        <end position="389"/>
    </location>
</feature>
<dbReference type="Proteomes" id="UP000694888">
    <property type="component" value="Unplaced"/>
</dbReference>
<keyword evidence="2" id="KW-1133">Transmembrane helix</keyword>
<feature type="compositionally biased region" description="Pro residues" evidence="1">
    <location>
        <begin position="284"/>
        <end position="297"/>
    </location>
</feature>
<keyword evidence="4" id="KW-1185">Reference proteome</keyword>
<accession>A0ABM0JI69</accession>
<sequence length="414" mass="46417">MYTSAISTLLLLTGYGMLWTGVTSQQWRREMGYDHGLWTRCDEDGCIHLVTGLNSYLAPVRVGLLGSLLLYTVVTACLLVQCCNPRSRKSCVTWVIDVCAVLAELLATLSLGLYGFKTVMARAKMPSLLWGFAITVTAVMIALLGSILRAMGPVSGWSRGFSCLLPKRKCGKGQIPYRERQRQYHTGGMYPWMRNQIRYQRRQEPQTMPLLALYRADAKAGYQYVSMPSSRRTSRSRQSSRHSYEEISVSEMPAPPPELLRPLSTSDQCPPPPPDEDSRMSSTDPPPPPFPPPPPPSGDYSGELRPSQGHSDRKGIPHSEHNHRPQPIYTSKAKGKQGQKKRVRHKRQNNSQDNVFAEYFAPSSSQEILYSRYQTMPTRVSINTKSKSNTGKKDKSTHYADSSTGGRQRSKVGW</sequence>
<keyword evidence="2" id="KW-0472">Membrane</keyword>
<evidence type="ECO:0000256" key="1">
    <source>
        <dbReference type="SAM" id="MobiDB-lite"/>
    </source>
</evidence>
<reference evidence="5" key="1">
    <citation type="submission" date="2025-08" db="UniProtKB">
        <authorList>
            <consortium name="RefSeq"/>
        </authorList>
    </citation>
    <scope>IDENTIFICATION</scope>
</reference>
<proteinExistence type="predicted"/>
<name>A0ABM0JI69_APLCA</name>
<feature type="compositionally biased region" description="Basic residues" evidence="1">
    <location>
        <begin position="333"/>
        <end position="348"/>
    </location>
</feature>
<protein>
    <submittedName>
        <fullName evidence="5">Zinc finger CCCH domain-containing protein 18</fullName>
    </submittedName>
</protein>
<feature type="region of interest" description="Disordered" evidence="1">
    <location>
        <begin position="225"/>
        <end position="414"/>
    </location>
</feature>
<evidence type="ECO:0000256" key="3">
    <source>
        <dbReference type="SAM" id="SignalP"/>
    </source>
</evidence>
<evidence type="ECO:0000313" key="5">
    <source>
        <dbReference type="RefSeq" id="XP_005094196.1"/>
    </source>
</evidence>
<feature type="transmembrane region" description="Helical" evidence="2">
    <location>
        <begin position="62"/>
        <end position="80"/>
    </location>
</feature>
<feature type="transmembrane region" description="Helical" evidence="2">
    <location>
        <begin position="128"/>
        <end position="148"/>
    </location>
</feature>
<keyword evidence="2" id="KW-0812">Transmembrane</keyword>
<dbReference type="RefSeq" id="XP_005094196.1">
    <property type="nucleotide sequence ID" value="XM_005094139.3"/>
</dbReference>
<feature type="signal peptide" evidence="3">
    <location>
        <begin position="1"/>
        <end position="24"/>
    </location>
</feature>
<evidence type="ECO:0000313" key="4">
    <source>
        <dbReference type="Proteomes" id="UP000694888"/>
    </source>
</evidence>
<feature type="transmembrane region" description="Helical" evidence="2">
    <location>
        <begin position="92"/>
        <end position="116"/>
    </location>
</feature>